<proteinExistence type="predicted"/>
<feature type="domain" description="DUF2207" evidence="4">
    <location>
        <begin position="120"/>
        <end position="195"/>
    </location>
</feature>
<comment type="caution">
    <text evidence="6">The sequence shown here is derived from an EMBL/GenBank/DDBJ whole genome shotgun (WGS) entry which is preliminary data.</text>
</comment>
<feature type="signal peptide" evidence="3">
    <location>
        <begin position="1"/>
        <end position="31"/>
    </location>
</feature>
<evidence type="ECO:0008006" key="8">
    <source>
        <dbReference type="Google" id="ProtNLM"/>
    </source>
</evidence>
<dbReference type="InterPro" id="IPR048389">
    <property type="entry name" value="YciQ-like_C"/>
</dbReference>
<dbReference type="EMBL" id="AWSA01000003">
    <property type="protein sequence ID" value="EWT03365.1"/>
    <property type="molecule type" value="Genomic_DNA"/>
</dbReference>
<dbReference type="STRING" id="1386089.N865_18740"/>
<dbReference type="RefSeq" id="WP_034800891.1">
    <property type="nucleotide sequence ID" value="NZ_AWSA01000003.1"/>
</dbReference>
<dbReference type="InterPro" id="IPR018702">
    <property type="entry name" value="DUF2207"/>
</dbReference>
<evidence type="ECO:0000256" key="2">
    <source>
        <dbReference type="SAM" id="Phobius"/>
    </source>
</evidence>
<feature type="compositionally biased region" description="Polar residues" evidence="1">
    <location>
        <begin position="574"/>
        <end position="583"/>
    </location>
</feature>
<keyword evidence="3" id="KW-0732">Signal</keyword>
<dbReference type="AlphaFoldDB" id="W9GBA5"/>
<evidence type="ECO:0000313" key="7">
    <source>
        <dbReference type="Proteomes" id="UP000019489"/>
    </source>
</evidence>
<name>W9GBA5_9MICO</name>
<evidence type="ECO:0000259" key="4">
    <source>
        <dbReference type="Pfam" id="PF09972"/>
    </source>
</evidence>
<feature type="chain" id="PRO_5004920263" description="DUF2207 domain-containing protein" evidence="3">
    <location>
        <begin position="32"/>
        <end position="583"/>
    </location>
</feature>
<accession>W9GBA5</accession>
<keyword evidence="7" id="KW-1185">Reference proteome</keyword>
<evidence type="ECO:0000313" key="6">
    <source>
        <dbReference type="EMBL" id="EWT03365.1"/>
    </source>
</evidence>
<evidence type="ECO:0000256" key="3">
    <source>
        <dbReference type="SAM" id="SignalP"/>
    </source>
</evidence>
<keyword evidence="2" id="KW-1133">Transmembrane helix</keyword>
<dbReference type="OrthoDB" id="4973253at2"/>
<feature type="region of interest" description="Disordered" evidence="1">
    <location>
        <begin position="551"/>
        <end position="583"/>
    </location>
</feature>
<keyword evidence="2" id="KW-0812">Transmembrane</keyword>
<feature type="domain" description="Predicted membrane protein YciQ-like C-terminal" evidence="5">
    <location>
        <begin position="288"/>
        <end position="516"/>
    </location>
</feature>
<gene>
    <name evidence="6" type="ORF">N865_18740</name>
</gene>
<dbReference type="Proteomes" id="UP000019489">
    <property type="component" value="Unassembled WGS sequence"/>
</dbReference>
<organism evidence="6 7">
    <name type="scientific">Intrasporangium oryzae NRRL B-24470</name>
    <dbReference type="NCBI Taxonomy" id="1386089"/>
    <lineage>
        <taxon>Bacteria</taxon>
        <taxon>Bacillati</taxon>
        <taxon>Actinomycetota</taxon>
        <taxon>Actinomycetes</taxon>
        <taxon>Micrococcales</taxon>
        <taxon>Intrasporangiaceae</taxon>
        <taxon>Intrasporangium</taxon>
    </lineage>
</organism>
<dbReference type="Pfam" id="PF20990">
    <property type="entry name" value="DUF2207_C"/>
    <property type="match status" value="1"/>
</dbReference>
<evidence type="ECO:0000259" key="5">
    <source>
        <dbReference type="Pfam" id="PF20990"/>
    </source>
</evidence>
<evidence type="ECO:0000256" key="1">
    <source>
        <dbReference type="SAM" id="MobiDB-lite"/>
    </source>
</evidence>
<feature type="transmembrane region" description="Helical" evidence="2">
    <location>
        <begin position="399"/>
        <end position="416"/>
    </location>
</feature>
<keyword evidence="2" id="KW-0472">Membrane</keyword>
<protein>
    <recommendedName>
        <fullName evidence="8">DUF2207 domain-containing protein</fullName>
    </recommendedName>
</protein>
<sequence>MDWFAPPRAFAPLVRPAAALLLCAGAVTAVAAAVDGYQRSSADFVAIPQYRVESLLARYVLGRAPDGSARLDATDLVRLTFLSSDPATPEGRREHAFVRVLPTTLDGLRRPVQVLGVEDGSGRVLPWTTTVDGEGVHVRVVDPDPTPGQPATYVIHYTADGVARSDGGGQVLEWDVTGRDWARSIPEVSAQLTTSAELTGVLDDADGSTPPVTVSASGVGPHEAVLLRAGIHGTRFTEPAADPQDEQARATVLAIGGAALLLAGATAALAAAHHRRRRVGPAAARPSVPGGLSPALAGSLLGRPARGIVGQLLDAAVTDHVRLRPGDQDVLVETVALPQDLSPEAELALSVLAPPRPGRPQSVRAGLDVADSDALTRVRDAAIGAGLLERPDVARADRSLVLVGLVAAVGISWLAHSTGVSFAVGATALVMVLGALGVVHGVLHAWRSVTPRGVETLRQLRGLTAYLTSAQDDRIAALQEAVVDDHDVTAAEEADVHARLLPYAVVLGVEDAWLRATDTSGVRGLAWLPEGRLRDILRALTVGEIPARLDRRIPTTPGPVSAKAPRTSGAPVQVVTSDAATGG</sequence>
<reference evidence="6 7" key="1">
    <citation type="submission" date="2013-08" db="EMBL/GenBank/DDBJ databases">
        <title>Intrasporangium oryzae NRRL B-24470.</title>
        <authorList>
            <person name="Liu H."/>
            <person name="Wang G."/>
        </authorList>
    </citation>
    <scope>NUCLEOTIDE SEQUENCE [LARGE SCALE GENOMIC DNA]</scope>
    <source>
        <strain evidence="6 7">NRRL B-24470</strain>
    </source>
</reference>
<feature type="transmembrane region" description="Helical" evidence="2">
    <location>
        <begin position="252"/>
        <end position="272"/>
    </location>
</feature>
<dbReference type="Pfam" id="PF09972">
    <property type="entry name" value="DUF2207"/>
    <property type="match status" value="1"/>
</dbReference>
<feature type="transmembrane region" description="Helical" evidence="2">
    <location>
        <begin position="422"/>
        <end position="443"/>
    </location>
</feature>